<dbReference type="Pfam" id="PF01359">
    <property type="entry name" value="Transposase_1"/>
    <property type="match status" value="1"/>
</dbReference>
<sequence>MKGVILAEFLPHVSTVYSATYCATLTKLRHAIRDKHSATYQHIRLMHNARPHVSRPVREKLQGYGWKVLEHPSYSPDLAPSDFHLFGPMKKFFGGKKFDSDDELKRAVRRWLFSQPTEFYETEIFKLIHRWESNKWLSKNFHSCFILTLFFFYIICVTY</sequence>
<dbReference type="PANTHER" id="PTHR46060:SF1">
    <property type="entry name" value="MARINER MOS1 TRANSPOSASE-LIKE PROTEIN"/>
    <property type="match status" value="1"/>
</dbReference>
<evidence type="ECO:0000313" key="2">
    <source>
        <dbReference type="Proteomes" id="UP000499080"/>
    </source>
</evidence>
<proteinExistence type="predicted"/>
<dbReference type="GO" id="GO:0003676">
    <property type="term" value="F:nucleic acid binding"/>
    <property type="evidence" value="ECO:0007669"/>
    <property type="project" value="InterPro"/>
</dbReference>
<evidence type="ECO:0008006" key="3">
    <source>
        <dbReference type="Google" id="ProtNLM"/>
    </source>
</evidence>
<dbReference type="Proteomes" id="UP000499080">
    <property type="component" value="Unassembled WGS sequence"/>
</dbReference>
<dbReference type="InterPro" id="IPR001888">
    <property type="entry name" value="Transposase_1"/>
</dbReference>
<dbReference type="OrthoDB" id="10017160at2759"/>
<dbReference type="AlphaFoldDB" id="A0A4Y2A396"/>
<comment type="caution">
    <text evidence="1">The sequence shown here is derived from an EMBL/GenBank/DDBJ whole genome shotgun (WGS) entry which is preliminary data.</text>
</comment>
<accession>A0A4Y2A396</accession>
<protein>
    <recommendedName>
        <fullName evidence="3">Histone-lysine N-methyltransferase SETMAR</fullName>
    </recommendedName>
</protein>
<name>A0A4Y2A396_ARAVE</name>
<dbReference type="PANTHER" id="PTHR46060">
    <property type="entry name" value="MARINER MOS1 TRANSPOSASE-LIKE PROTEIN"/>
    <property type="match status" value="1"/>
</dbReference>
<dbReference type="InterPro" id="IPR052709">
    <property type="entry name" value="Transposase-MT_Hybrid"/>
</dbReference>
<dbReference type="EMBL" id="BGPR01000004">
    <property type="protein sequence ID" value="GBL73736.1"/>
    <property type="molecule type" value="Genomic_DNA"/>
</dbReference>
<dbReference type="Gene3D" id="3.30.420.10">
    <property type="entry name" value="Ribonuclease H-like superfamily/Ribonuclease H"/>
    <property type="match status" value="1"/>
</dbReference>
<gene>
    <name evidence="1" type="ORF">AVEN_230719_1</name>
</gene>
<organism evidence="1 2">
    <name type="scientific">Araneus ventricosus</name>
    <name type="common">Orbweaver spider</name>
    <name type="synonym">Epeira ventricosa</name>
    <dbReference type="NCBI Taxonomy" id="182803"/>
    <lineage>
        <taxon>Eukaryota</taxon>
        <taxon>Metazoa</taxon>
        <taxon>Ecdysozoa</taxon>
        <taxon>Arthropoda</taxon>
        <taxon>Chelicerata</taxon>
        <taxon>Arachnida</taxon>
        <taxon>Araneae</taxon>
        <taxon>Araneomorphae</taxon>
        <taxon>Entelegynae</taxon>
        <taxon>Araneoidea</taxon>
        <taxon>Araneidae</taxon>
        <taxon>Araneus</taxon>
    </lineage>
</organism>
<keyword evidence="2" id="KW-1185">Reference proteome</keyword>
<evidence type="ECO:0000313" key="1">
    <source>
        <dbReference type="EMBL" id="GBL73736.1"/>
    </source>
</evidence>
<reference evidence="1 2" key="1">
    <citation type="journal article" date="2019" name="Sci. Rep.">
        <title>Orb-weaving spider Araneus ventricosus genome elucidates the spidroin gene catalogue.</title>
        <authorList>
            <person name="Kono N."/>
            <person name="Nakamura H."/>
            <person name="Ohtoshi R."/>
            <person name="Moran D.A.P."/>
            <person name="Shinohara A."/>
            <person name="Yoshida Y."/>
            <person name="Fujiwara M."/>
            <person name="Mori M."/>
            <person name="Tomita M."/>
            <person name="Arakawa K."/>
        </authorList>
    </citation>
    <scope>NUCLEOTIDE SEQUENCE [LARGE SCALE GENOMIC DNA]</scope>
</reference>
<dbReference type="InterPro" id="IPR036397">
    <property type="entry name" value="RNaseH_sf"/>
</dbReference>